<evidence type="ECO:0000256" key="7">
    <source>
        <dbReference type="ARBA" id="ARBA00022679"/>
    </source>
</evidence>
<evidence type="ECO:0000256" key="15">
    <source>
        <dbReference type="RuleBase" id="RU364088"/>
    </source>
</evidence>
<dbReference type="Pfam" id="PF00512">
    <property type="entry name" value="HisKA"/>
    <property type="match status" value="1"/>
</dbReference>
<evidence type="ECO:0000256" key="3">
    <source>
        <dbReference type="ARBA" id="ARBA00004533"/>
    </source>
</evidence>
<dbReference type="NCBIfam" id="TIGR01386">
    <property type="entry name" value="cztS_silS_copS"/>
    <property type="match status" value="1"/>
</dbReference>
<evidence type="ECO:0000256" key="12">
    <source>
        <dbReference type="ARBA" id="ARBA00022989"/>
    </source>
</evidence>
<keyword evidence="19" id="KW-1185">Reference proteome</keyword>
<dbReference type="InterPro" id="IPR004358">
    <property type="entry name" value="Sig_transdc_His_kin-like_C"/>
</dbReference>
<organism evidence="18 19">
    <name type="scientific">Stutzerimonas chloritidismutans</name>
    <name type="common">Pseudomonas chloritidismutans</name>
    <dbReference type="NCBI Taxonomy" id="203192"/>
    <lineage>
        <taxon>Bacteria</taxon>
        <taxon>Pseudomonadati</taxon>
        <taxon>Pseudomonadota</taxon>
        <taxon>Gammaproteobacteria</taxon>
        <taxon>Pseudomonadales</taxon>
        <taxon>Pseudomonadaceae</taxon>
        <taxon>Stutzerimonas</taxon>
    </lineage>
</organism>
<dbReference type="CDD" id="cd00082">
    <property type="entry name" value="HisKA"/>
    <property type="match status" value="1"/>
</dbReference>
<dbReference type="Gene3D" id="3.30.565.10">
    <property type="entry name" value="Histidine kinase-like ATPase, C-terminal domain"/>
    <property type="match status" value="1"/>
</dbReference>
<evidence type="ECO:0000256" key="2">
    <source>
        <dbReference type="ARBA" id="ARBA00004141"/>
    </source>
</evidence>
<dbReference type="InterPro" id="IPR003594">
    <property type="entry name" value="HATPase_dom"/>
</dbReference>
<comment type="caution">
    <text evidence="18">The sequence shown here is derived from an EMBL/GenBank/DDBJ whole genome shotgun (WGS) entry which is preliminary data.</text>
</comment>
<dbReference type="Pfam" id="PF02518">
    <property type="entry name" value="HATPase_c"/>
    <property type="match status" value="1"/>
</dbReference>
<dbReference type="PRINTS" id="PR00344">
    <property type="entry name" value="BCTRLSENSOR"/>
</dbReference>
<dbReference type="SMART" id="SM00387">
    <property type="entry name" value="HATPase_c"/>
    <property type="match status" value="1"/>
</dbReference>
<dbReference type="GO" id="GO:0004673">
    <property type="term" value="F:protein histidine kinase activity"/>
    <property type="evidence" value="ECO:0007669"/>
    <property type="project" value="UniProtKB-EC"/>
</dbReference>
<evidence type="ECO:0000256" key="1">
    <source>
        <dbReference type="ARBA" id="ARBA00000085"/>
    </source>
</evidence>
<keyword evidence="11 15" id="KW-0067">ATP-binding</keyword>
<keyword evidence="14 15" id="KW-0472">Membrane</keyword>
<feature type="transmembrane region" description="Helical" evidence="15">
    <location>
        <begin position="160"/>
        <end position="184"/>
    </location>
</feature>
<keyword evidence="6" id="KW-0597">Phosphoprotein</keyword>
<evidence type="ECO:0000256" key="5">
    <source>
        <dbReference type="ARBA" id="ARBA00022519"/>
    </source>
</evidence>
<dbReference type="SUPFAM" id="SSF55874">
    <property type="entry name" value="ATPase domain of HSP90 chaperone/DNA topoisomerase II/histidine kinase"/>
    <property type="match status" value="1"/>
</dbReference>
<accession>A0ABU9M1M1</accession>
<keyword evidence="7 15" id="KW-0808">Transferase</keyword>
<comment type="function">
    <text evidence="15">Member of a two-component regulatory system.</text>
</comment>
<comment type="catalytic activity">
    <reaction evidence="1 15">
        <text>ATP + protein L-histidine = ADP + protein N-phospho-L-histidine.</text>
        <dbReference type="EC" id="2.7.13.3"/>
    </reaction>
</comment>
<evidence type="ECO:0000256" key="10">
    <source>
        <dbReference type="ARBA" id="ARBA00022777"/>
    </source>
</evidence>
<dbReference type="InterPro" id="IPR006290">
    <property type="entry name" value="CztS_silS_copS"/>
</dbReference>
<dbReference type="RefSeq" id="WP_342404325.1">
    <property type="nucleotide sequence ID" value="NZ_JBCFXD010000001.1"/>
</dbReference>
<evidence type="ECO:0000256" key="14">
    <source>
        <dbReference type="ARBA" id="ARBA00023136"/>
    </source>
</evidence>
<proteinExistence type="predicted"/>
<evidence type="ECO:0000259" key="17">
    <source>
        <dbReference type="PROSITE" id="PS50885"/>
    </source>
</evidence>
<dbReference type="PANTHER" id="PTHR45436">
    <property type="entry name" value="SENSOR HISTIDINE KINASE YKOH"/>
    <property type="match status" value="1"/>
</dbReference>
<dbReference type="InterPro" id="IPR036890">
    <property type="entry name" value="HATPase_C_sf"/>
</dbReference>
<keyword evidence="5 15" id="KW-0997">Cell inner membrane</keyword>
<dbReference type="EC" id="2.7.13.3" evidence="15"/>
<dbReference type="EMBL" id="JBCFXD010000001">
    <property type="protein sequence ID" value="MEL7557249.1"/>
    <property type="molecule type" value="Genomic_DNA"/>
</dbReference>
<evidence type="ECO:0000259" key="16">
    <source>
        <dbReference type="PROSITE" id="PS50109"/>
    </source>
</evidence>
<evidence type="ECO:0000313" key="18">
    <source>
        <dbReference type="EMBL" id="MEL7557249.1"/>
    </source>
</evidence>
<dbReference type="SUPFAM" id="SSF47384">
    <property type="entry name" value="Homodimeric domain of signal transducing histidine kinase"/>
    <property type="match status" value="1"/>
</dbReference>
<dbReference type="Proteomes" id="UP001467669">
    <property type="component" value="Unassembled WGS sequence"/>
</dbReference>
<keyword evidence="9 15" id="KW-0547">Nucleotide-binding</keyword>
<dbReference type="InterPro" id="IPR050428">
    <property type="entry name" value="TCS_sensor_his_kinase"/>
</dbReference>
<dbReference type="PANTHER" id="PTHR45436:SF15">
    <property type="entry name" value="SENSOR HISTIDINE KINASE CUSS"/>
    <property type="match status" value="1"/>
</dbReference>
<keyword evidence="12 15" id="KW-1133">Transmembrane helix</keyword>
<dbReference type="Gene3D" id="6.10.340.10">
    <property type="match status" value="1"/>
</dbReference>
<reference evidence="18 19" key="1">
    <citation type="submission" date="2024-04" db="EMBL/GenBank/DDBJ databases">
        <title>Draft Genome Sequence of Isolates Cultured from Underwater Hawaii Seamounts in the North Pacific Ocean.</title>
        <authorList>
            <person name="Sharma I."/>
            <person name="Darden B."/>
            <person name="Creggett J."/>
            <person name="Taylor S."/>
            <person name="Grant M.P."/>
            <person name="Scott J."/>
            <person name="Attles S."/>
            <person name="Walker S."/>
            <person name="Johnson G."/>
            <person name="St. Cloud C."/>
        </authorList>
    </citation>
    <scope>NUCLEOTIDE SEQUENCE [LARGE SCALE GENOMIC DNA]</scope>
    <source>
        <strain evidence="18 19">03GJ23</strain>
    </source>
</reference>
<dbReference type="SMART" id="SM00388">
    <property type="entry name" value="HisKA"/>
    <property type="match status" value="1"/>
</dbReference>
<dbReference type="PROSITE" id="PS50885">
    <property type="entry name" value="HAMP"/>
    <property type="match status" value="1"/>
</dbReference>
<dbReference type="InterPro" id="IPR036097">
    <property type="entry name" value="HisK_dim/P_sf"/>
</dbReference>
<sequence>MKPLSLASRLALQITLTGAALVALLIGMSYWVLVSQLESRAEEEVTDKLAQIDHGLAEDTEARMGRSWQHALSDTVLGHDNLSITVIGDTEKSPIFSIGRFANAPEQLGLVNRDGEYLGWTTRNGVQMLTGRKQIQVPGLGPMTLLLSQDRSADQRLVAAFLRSALVTVPMLLILIGLAGWLVANNGLRPLRKFRALATKVSTQDLSPRIRPDRLPQELQALAHSLNVMLRRLDDGVQQLSQFSDDVAHELKTPLNNLIGKAQVTLVRERSKEQYREVIESSVEELERMDRIVSDMLFLAQASHASPALKLEPLSLGSEARRVCEYFEVLAEEAGVATTVTGDAMILGNRLMVQRAISNLLSNALRHSNTGSTVELKILEGDADIVSLAVTNHGATIESDHLPHLFDRFYRVNGIQTRGAGLGLAIVRSVMHLHKGHVAVDSKDGRTTFELTFPRQA</sequence>
<dbReference type="Pfam" id="PF00672">
    <property type="entry name" value="HAMP"/>
    <property type="match status" value="1"/>
</dbReference>
<dbReference type="SMART" id="SM00304">
    <property type="entry name" value="HAMP"/>
    <property type="match status" value="1"/>
</dbReference>
<dbReference type="InterPro" id="IPR003661">
    <property type="entry name" value="HisK_dim/P_dom"/>
</dbReference>
<keyword evidence="10 15" id="KW-0418">Kinase</keyword>
<feature type="domain" description="Histidine kinase" evidence="16">
    <location>
        <begin position="246"/>
        <end position="457"/>
    </location>
</feature>
<protein>
    <recommendedName>
        <fullName evidence="15">Sensor protein</fullName>
        <ecNumber evidence="15">2.7.13.3</ecNumber>
    </recommendedName>
</protein>
<evidence type="ECO:0000256" key="13">
    <source>
        <dbReference type="ARBA" id="ARBA00023012"/>
    </source>
</evidence>
<dbReference type="Gene3D" id="1.10.287.130">
    <property type="match status" value="1"/>
</dbReference>
<feature type="transmembrane region" description="Helical" evidence="15">
    <location>
        <begin position="12"/>
        <end position="33"/>
    </location>
</feature>
<dbReference type="SUPFAM" id="SSF158472">
    <property type="entry name" value="HAMP domain-like"/>
    <property type="match status" value="1"/>
</dbReference>
<dbReference type="InterPro" id="IPR003660">
    <property type="entry name" value="HAMP_dom"/>
</dbReference>
<dbReference type="CDD" id="cd06225">
    <property type="entry name" value="HAMP"/>
    <property type="match status" value="1"/>
</dbReference>
<evidence type="ECO:0000256" key="9">
    <source>
        <dbReference type="ARBA" id="ARBA00022741"/>
    </source>
</evidence>
<evidence type="ECO:0000256" key="11">
    <source>
        <dbReference type="ARBA" id="ARBA00022840"/>
    </source>
</evidence>
<name>A0ABU9M1M1_STUCH</name>
<keyword evidence="4 15" id="KW-1003">Cell membrane</keyword>
<keyword evidence="13 15" id="KW-0902">Two-component regulatory system</keyword>
<feature type="domain" description="HAMP" evidence="17">
    <location>
        <begin position="185"/>
        <end position="238"/>
    </location>
</feature>
<dbReference type="PROSITE" id="PS50109">
    <property type="entry name" value="HIS_KIN"/>
    <property type="match status" value="1"/>
</dbReference>
<evidence type="ECO:0000256" key="6">
    <source>
        <dbReference type="ARBA" id="ARBA00022553"/>
    </source>
</evidence>
<gene>
    <name evidence="18" type="ORF">AAGW23_00135</name>
</gene>
<evidence type="ECO:0000256" key="4">
    <source>
        <dbReference type="ARBA" id="ARBA00022475"/>
    </source>
</evidence>
<dbReference type="InterPro" id="IPR005467">
    <property type="entry name" value="His_kinase_dom"/>
</dbReference>
<evidence type="ECO:0000256" key="8">
    <source>
        <dbReference type="ARBA" id="ARBA00022692"/>
    </source>
</evidence>
<evidence type="ECO:0000313" key="19">
    <source>
        <dbReference type="Proteomes" id="UP001467669"/>
    </source>
</evidence>
<keyword evidence="8 15" id="KW-0812">Transmembrane</keyword>
<comment type="subcellular location">
    <subcellularLocation>
        <location evidence="3 15">Cell inner membrane</location>
    </subcellularLocation>
    <subcellularLocation>
        <location evidence="2">Membrane</location>
        <topology evidence="2">Multi-pass membrane protein</topology>
    </subcellularLocation>
</comment>